<dbReference type="PROSITE" id="PS50158">
    <property type="entry name" value="ZF_CCHC"/>
    <property type="match status" value="1"/>
</dbReference>
<feature type="region of interest" description="Disordered" evidence="2">
    <location>
        <begin position="45"/>
        <end position="92"/>
    </location>
</feature>
<evidence type="ECO:0000259" key="3">
    <source>
        <dbReference type="PROSITE" id="PS50158"/>
    </source>
</evidence>
<dbReference type="EMBL" id="JARAKH010000015">
    <property type="protein sequence ID" value="KAK8396592.1"/>
    <property type="molecule type" value="Genomic_DNA"/>
</dbReference>
<reference evidence="4 5" key="1">
    <citation type="submission" date="2023-03" db="EMBL/GenBank/DDBJ databases">
        <title>High-quality genome of Scylla paramamosain provides insights in environmental adaptation.</title>
        <authorList>
            <person name="Zhang L."/>
        </authorList>
    </citation>
    <scope>NUCLEOTIDE SEQUENCE [LARGE SCALE GENOMIC DNA]</scope>
    <source>
        <strain evidence="4">LZ_2023a</strain>
        <tissue evidence="4">Muscle</tissue>
    </source>
</reference>
<dbReference type="GO" id="GO:0003676">
    <property type="term" value="F:nucleic acid binding"/>
    <property type="evidence" value="ECO:0007669"/>
    <property type="project" value="InterPro"/>
</dbReference>
<feature type="compositionally biased region" description="Low complexity" evidence="2">
    <location>
        <begin position="1"/>
        <end position="13"/>
    </location>
</feature>
<gene>
    <name evidence="4" type="ORF">O3P69_004932</name>
</gene>
<dbReference type="GO" id="GO:0008270">
    <property type="term" value="F:zinc ion binding"/>
    <property type="evidence" value="ECO:0007669"/>
    <property type="project" value="UniProtKB-KW"/>
</dbReference>
<dbReference type="InterPro" id="IPR001878">
    <property type="entry name" value="Znf_CCHC"/>
</dbReference>
<name>A0AAW0UD37_SCYPA</name>
<dbReference type="PANTHER" id="PTHR33244:SF3">
    <property type="entry name" value="PEPTIDASE A2 DOMAIN-CONTAINING PROTEIN"/>
    <property type="match status" value="1"/>
</dbReference>
<organism evidence="4 5">
    <name type="scientific">Scylla paramamosain</name>
    <name type="common">Mud crab</name>
    <dbReference type="NCBI Taxonomy" id="85552"/>
    <lineage>
        <taxon>Eukaryota</taxon>
        <taxon>Metazoa</taxon>
        <taxon>Ecdysozoa</taxon>
        <taxon>Arthropoda</taxon>
        <taxon>Crustacea</taxon>
        <taxon>Multicrustacea</taxon>
        <taxon>Malacostraca</taxon>
        <taxon>Eumalacostraca</taxon>
        <taxon>Eucarida</taxon>
        <taxon>Decapoda</taxon>
        <taxon>Pleocyemata</taxon>
        <taxon>Brachyura</taxon>
        <taxon>Eubrachyura</taxon>
        <taxon>Portunoidea</taxon>
        <taxon>Portunidae</taxon>
        <taxon>Portuninae</taxon>
        <taxon>Scylla</taxon>
    </lineage>
</organism>
<feature type="domain" description="CCHC-type" evidence="3">
    <location>
        <begin position="392"/>
        <end position="407"/>
    </location>
</feature>
<dbReference type="PANTHER" id="PTHR33244">
    <property type="entry name" value="INTEGRASE CATALYTIC DOMAIN-CONTAINING PROTEIN-RELATED"/>
    <property type="match status" value="1"/>
</dbReference>
<protein>
    <recommendedName>
        <fullName evidence="3">CCHC-type domain-containing protein</fullName>
    </recommendedName>
</protein>
<evidence type="ECO:0000313" key="5">
    <source>
        <dbReference type="Proteomes" id="UP001487740"/>
    </source>
</evidence>
<feature type="region of interest" description="Disordered" evidence="2">
    <location>
        <begin position="566"/>
        <end position="618"/>
    </location>
</feature>
<feature type="compositionally biased region" description="Basic residues" evidence="2">
    <location>
        <begin position="214"/>
        <end position="223"/>
    </location>
</feature>
<feature type="region of interest" description="Disordered" evidence="2">
    <location>
        <begin position="1"/>
        <end position="25"/>
    </location>
</feature>
<evidence type="ECO:0000313" key="4">
    <source>
        <dbReference type="EMBL" id="KAK8396592.1"/>
    </source>
</evidence>
<sequence>MAGRSRQFSQTPRSSRRSPRAPSALEQAQKLLLAQTEAIASLQQQLATRPAHHPAAPRSSAPEKCDSNGRAGAAVKSAKRLLRPNTGAGGSLDTDRAAVALLQYLNTPLRGVNKSPAQLAMGRQLRDGVPVHDQHYMVDVFWRQALRAGEREAARQQEAWIDRQGTPRTLPPLALGTQVWIQEPSTKVWDRRGVVTEVRPHRQYTVKLEGSGRLRLRNRRPLRPVRGASPAPAGTISSPSQPRPRPVAQQDTVSRPARRVRQPAWMADYVPVIGVTMAGRPRFHTTTSRAPRTPGVPSSHLATTLEMQQALMAMQQALARRSPASRVPTSATPEKYVAQEVVAGAHRHPAPASVRTRPPANRPHTPVEKPCGNCGGTHAPGRVHCPARSLNCYKCGKPGHVEKMCRSGGRRSTTPGLEAAVSVPQLTSGAVLVAGTAPCPHPTLHVSVTSEGRATCEVMAVADTGAQVAAGASQAPPARQPGLTEAPTRPAAIPLPPLEENVGRLEGGSFAISHHQPSTVWVQNQMTKVWDRSGVVAEALPHRQYTVRLDGSGRLSLRNRRHLRVKRGATLASPAPSHAGPTPATSPTPQPRQSTPSRPRRTSRRPQWLADYDESSPP</sequence>
<dbReference type="SMART" id="SM00343">
    <property type="entry name" value="ZnF_C2HC"/>
    <property type="match status" value="1"/>
</dbReference>
<dbReference type="Proteomes" id="UP001487740">
    <property type="component" value="Unassembled WGS sequence"/>
</dbReference>
<keyword evidence="1" id="KW-0479">Metal-binding</keyword>
<evidence type="ECO:0000256" key="1">
    <source>
        <dbReference type="PROSITE-ProRule" id="PRU00047"/>
    </source>
</evidence>
<keyword evidence="1" id="KW-0863">Zinc-finger</keyword>
<dbReference type="AlphaFoldDB" id="A0AAW0UD37"/>
<evidence type="ECO:0000256" key="2">
    <source>
        <dbReference type="SAM" id="MobiDB-lite"/>
    </source>
</evidence>
<comment type="caution">
    <text evidence="4">The sequence shown here is derived from an EMBL/GenBank/DDBJ whole genome shotgun (WGS) entry which is preliminary data.</text>
</comment>
<keyword evidence="5" id="KW-1185">Reference proteome</keyword>
<dbReference type="Pfam" id="PF00098">
    <property type="entry name" value="zf-CCHC"/>
    <property type="match status" value="1"/>
</dbReference>
<feature type="region of interest" description="Disordered" evidence="2">
    <location>
        <begin position="472"/>
        <end position="500"/>
    </location>
</feature>
<keyword evidence="1" id="KW-0862">Zinc</keyword>
<accession>A0AAW0UD37</accession>
<feature type="region of interest" description="Disordered" evidence="2">
    <location>
        <begin position="346"/>
        <end position="366"/>
    </location>
</feature>
<feature type="region of interest" description="Disordered" evidence="2">
    <location>
        <begin position="209"/>
        <end position="260"/>
    </location>
</feature>
<proteinExistence type="predicted"/>
<feature type="compositionally biased region" description="Low complexity" evidence="2">
    <location>
        <begin position="572"/>
        <end position="583"/>
    </location>
</feature>